<dbReference type="PANTHER" id="PTHR45024">
    <property type="entry name" value="DEHYDROGENASES, SHORT CHAIN"/>
    <property type="match status" value="1"/>
</dbReference>
<organism evidence="5 6">
    <name type="scientific">Haloechinothrix alba</name>
    <dbReference type="NCBI Taxonomy" id="664784"/>
    <lineage>
        <taxon>Bacteria</taxon>
        <taxon>Bacillati</taxon>
        <taxon>Actinomycetota</taxon>
        <taxon>Actinomycetes</taxon>
        <taxon>Pseudonocardiales</taxon>
        <taxon>Pseudonocardiaceae</taxon>
        <taxon>Haloechinothrix</taxon>
    </lineage>
</organism>
<reference evidence="5 6" key="1">
    <citation type="submission" date="2017-06" db="EMBL/GenBank/DDBJ databases">
        <authorList>
            <person name="Kim H.J."/>
            <person name="Triplett B.A."/>
        </authorList>
    </citation>
    <scope>NUCLEOTIDE SEQUENCE [LARGE SCALE GENOMIC DNA]</scope>
    <source>
        <strain evidence="5 6">DSM 45207</strain>
    </source>
</reference>
<evidence type="ECO:0000256" key="2">
    <source>
        <dbReference type="ARBA" id="ARBA00023002"/>
    </source>
</evidence>
<proteinExistence type="inferred from homology"/>
<dbReference type="PRINTS" id="PR00080">
    <property type="entry name" value="SDRFAMILY"/>
</dbReference>
<dbReference type="GO" id="GO:0016491">
    <property type="term" value="F:oxidoreductase activity"/>
    <property type="evidence" value="ECO:0007669"/>
    <property type="project" value="UniProtKB-KW"/>
</dbReference>
<dbReference type="SUPFAM" id="SSF51735">
    <property type="entry name" value="NAD(P)-binding Rossmann-fold domains"/>
    <property type="match status" value="1"/>
</dbReference>
<dbReference type="InterPro" id="IPR057326">
    <property type="entry name" value="KR_dom"/>
</dbReference>
<dbReference type="OrthoDB" id="9808187at2"/>
<dbReference type="SMART" id="SM00822">
    <property type="entry name" value="PKS_KR"/>
    <property type="match status" value="1"/>
</dbReference>
<evidence type="ECO:0000313" key="5">
    <source>
        <dbReference type="EMBL" id="SNR94354.1"/>
    </source>
</evidence>
<dbReference type="InterPro" id="IPR002347">
    <property type="entry name" value="SDR_fam"/>
</dbReference>
<dbReference type="Proteomes" id="UP000198348">
    <property type="component" value="Unassembled WGS sequence"/>
</dbReference>
<comment type="similarity">
    <text evidence="1 3">Belongs to the short-chain dehydrogenases/reductases (SDR) family.</text>
</comment>
<evidence type="ECO:0000259" key="4">
    <source>
        <dbReference type="SMART" id="SM00822"/>
    </source>
</evidence>
<dbReference type="RefSeq" id="WP_089303452.1">
    <property type="nucleotide sequence ID" value="NZ_FZNW01000039.1"/>
</dbReference>
<dbReference type="AlphaFoldDB" id="A0A239AH37"/>
<dbReference type="PROSITE" id="PS00061">
    <property type="entry name" value="ADH_SHORT"/>
    <property type="match status" value="1"/>
</dbReference>
<dbReference type="EMBL" id="FZNW01000039">
    <property type="protein sequence ID" value="SNR94354.1"/>
    <property type="molecule type" value="Genomic_DNA"/>
</dbReference>
<evidence type="ECO:0000256" key="3">
    <source>
        <dbReference type="RuleBase" id="RU000363"/>
    </source>
</evidence>
<keyword evidence="6" id="KW-1185">Reference proteome</keyword>
<name>A0A239AH37_9PSEU</name>
<dbReference type="InterPro" id="IPR020904">
    <property type="entry name" value="Sc_DH/Rdtase_CS"/>
</dbReference>
<evidence type="ECO:0000313" key="6">
    <source>
        <dbReference type="Proteomes" id="UP000198348"/>
    </source>
</evidence>
<gene>
    <name evidence="5" type="ORF">SAMN06265360_13911</name>
</gene>
<sequence>MGSLDGAVAVITGAGRGIGREHALLMAAEGAKVVVNDLGGGQDGTGAESGPAQEVVEEIRAAGGEAVANGDDVADAGGASSVVEAAIDTFGQLDAVVNNAGILRDRVLVNISDEDWDTVVRVNLRGTFLITRAAGRYWREQSKAGKPVHASVVNTSSESGVFGNPGQANYASAKAAVASLTQITSNELERYGVRANAILPQARTRLTESTFGDAMAAKEGKFDRWHPGNVSPFVAYLSSPACEITGEVFVVGGSRVTRVKPWELDQDWKLTTDGRWRVADLEKAVIELGVPKRQEWSVNPSGGKK</sequence>
<dbReference type="NCBIfam" id="NF005861">
    <property type="entry name" value="PRK07791.1"/>
    <property type="match status" value="1"/>
</dbReference>
<dbReference type="Pfam" id="PF00106">
    <property type="entry name" value="adh_short"/>
    <property type="match status" value="1"/>
</dbReference>
<dbReference type="Gene3D" id="3.40.50.720">
    <property type="entry name" value="NAD(P)-binding Rossmann-like Domain"/>
    <property type="match status" value="1"/>
</dbReference>
<dbReference type="InterPro" id="IPR036291">
    <property type="entry name" value="NAD(P)-bd_dom_sf"/>
</dbReference>
<dbReference type="PANTHER" id="PTHR45024:SF2">
    <property type="entry name" value="SCP2 DOMAIN-CONTAINING PROTEIN"/>
    <property type="match status" value="1"/>
</dbReference>
<evidence type="ECO:0000256" key="1">
    <source>
        <dbReference type="ARBA" id="ARBA00006484"/>
    </source>
</evidence>
<dbReference type="PRINTS" id="PR00081">
    <property type="entry name" value="GDHRDH"/>
</dbReference>
<dbReference type="InterPro" id="IPR051687">
    <property type="entry name" value="Peroxisomal_Beta-Oxidation"/>
</dbReference>
<accession>A0A239AH37</accession>
<protein>
    <submittedName>
        <fullName evidence="5">NAD(P)-dependent dehydrogenase, short-chain alcohol dehydrogenase family</fullName>
    </submittedName>
</protein>
<feature type="domain" description="Ketoreductase" evidence="4">
    <location>
        <begin position="7"/>
        <end position="201"/>
    </location>
</feature>
<keyword evidence="2" id="KW-0560">Oxidoreductase</keyword>